<evidence type="ECO:0000313" key="3">
    <source>
        <dbReference type="Proteomes" id="UP000219050"/>
    </source>
</evidence>
<proteinExistence type="predicted"/>
<evidence type="ECO:0008006" key="4">
    <source>
        <dbReference type="Google" id="ProtNLM"/>
    </source>
</evidence>
<dbReference type="InterPro" id="IPR050275">
    <property type="entry name" value="PGM_Phosphatase"/>
</dbReference>
<dbReference type="GO" id="GO:0016791">
    <property type="term" value="F:phosphatase activity"/>
    <property type="evidence" value="ECO:0007669"/>
    <property type="project" value="TreeGrafter"/>
</dbReference>
<keyword evidence="2" id="KW-0614">Plasmid</keyword>
<organism evidence="2 3">
    <name type="scientific">Pacificitalea manganoxidans</name>
    <dbReference type="NCBI Taxonomy" id="1411902"/>
    <lineage>
        <taxon>Bacteria</taxon>
        <taxon>Pseudomonadati</taxon>
        <taxon>Pseudomonadota</taxon>
        <taxon>Alphaproteobacteria</taxon>
        <taxon>Rhodobacterales</taxon>
        <taxon>Paracoccaceae</taxon>
        <taxon>Pacificitalea</taxon>
    </lineage>
</organism>
<dbReference type="CDD" id="cd07067">
    <property type="entry name" value="HP_PGM_like"/>
    <property type="match status" value="1"/>
</dbReference>
<dbReference type="PROSITE" id="PS00175">
    <property type="entry name" value="PG_MUTASE"/>
    <property type="match status" value="1"/>
</dbReference>
<gene>
    <name evidence="2" type="ORF">CBW24_15910</name>
</gene>
<dbReference type="SUPFAM" id="SSF53254">
    <property type="entry name" value="Phosphoglycerate mutase-like"/>
    <property type="match status" value="1"/>
</dbReference>
<dbReference type="InterPro" id="IPR013078">
    <property type="entry name" value="His_Pase_superF_clade-1"/>
</dbReference>
<reference evidence="2 3" key="1">
    <citation type="submission" date="2017-05" db="EMBL/GenBank/DDBJ databases">
        <title>Comparative genomic and metabolic analysis of manganese-oxidizing mechanisms in Celeribater manganoxidans DY25T: its adaption to the environment of polymetallic nodule.</title>
        <authorList>
            <person name="Wang X."/>
        </authorList>
    </citation>
    <scope>NUCLEOTIDE SEQUENCE [LARGE SCALE GENOMIC DNA]</scope>
    <source>
        <strain evidence="2 3">DY25</strain>
        <plasmid evidence="3">pdy25-a</plasmid>
    </source>
</reference>
<dbReference type="AlphaFoldDB" id="A0A291M3Z7"/>
<dbReference type="Pfam" id="PF00300">
    <property type="entry name" value="His_Phos_1"/>
    <property type="match status" value="1"/>
</dbReference>
<geneLocation type="plasmid" evidence="3">
    <name>pdy25-a</name>
</geneLocation>
<feature type="region of interest" description="Disordered" evidence="1">
    <location>
        <begin position="89"/>
        <end position="108"/>
    </location>
</feature>
<dbReference type="InterPro" id="IPR001345">
    <property type="entry name" value="PG/BPGM_mutase_AS"/>
</dbReference>
<keyword evidence="3" id="KW-1185">Reference proteome</keyword>
<name>A0A291M3Z7_9RHOB</name>
<sequence>MALPRVPFCVIRHGETDFNRDGRVAGRSDAMLTVAGRCAASRLATLDWPGAIRLYCSPQTRARDTAALAFPDLTPVVLSDLRERDWGDLEGAPVSQLGPREATPPGGEPWPEMCARVARALQQVLAGHDPAHPDPALPVLVAHSGIIRATRLLTGGTAGGPSPANAVPHLFLPAGTGWRETDLTGAAAWTA</sequence>
<evidence type="ECO:0000256" key="1">
    <source>
        <dbReference type="SAM" id="MobiDB-lite"/>
    </source>
</evidence>
<evidence type="ECO:0000313" key="2">
    <source>
        <dbReference type="EMBL" id="ATI43659.1"/>
    </source>
</evidence>
<dbReference type="Proteomes" id="UP000219050">
    <property type="component" value="Plasmid pDY25-A"/>
</dbReference>
<protein>
    <recommendedName>
        <fullName evidence="4">Phosphoglycerate mutase</fullName>
    </recommendedName>
</protein>
<dbReference type="KEGG" id="cmag:CBW24_15910"/>
<accession>A0A291M3Z7</accession>
<dbReference type="SMART" id="SM00855">
    <property type="entry name" value="PGAM"/>
    <property type="match status" value="1"/>
</dbReference>
<dbReference type="EMBL" id="CP021405">
    <property type="protein sequence ID" value="ATI43659.1"/>
    <property type="molecule type" value="Genomic_DNA"/>
</dbReference>
<dbReference type="InterPro" id="IPR029033">
    <property type="entry name" value="His_PPase_superfam"/>
</dbReference>
<dbReference type="PANTHER" id="PTHR48100">
    <property type="entry name" value="BROAD-SPECIFICITY PHOSPHATASE YOR283W-RELATED"/>
    <property type="match status" value="1"/>
</dbReference>
<dbReference type="Gene3D" id="3.40.50.1240">
    <property type="entry name" value="Phosphoglycerate mutase-like"/>
    <property type="match status" value="1"/>
</dbReference>